<keyword evidence="2" id="KW-1185">Reference proteome</keyword>
<dbReference type="EMBL" id="RPOK01000001">
    <property type="protein sequence ID" value="RPJ68848.1"/>
    <property type="molecule type" value="Genomic_DNA"/>
</dbReference>
<comment type="caution">
    <text evidence="1">The sequence shown here is derived from an EMBL/GenBank/DDBJ whole genome shotgun (WGS) entry which is preliminary data.</text>
</comment>
<dbReference type="AlphaFoldDB" id="A0A3N5ZEJ9"/>
<protein>
    <submittedName>
        <fullName evidence="1">Bacteriocin</fullName>
    </submittedName>
</protein>
<sequence>MITEITTEEMEHVSGGLLEPNCNRHCYR</sequence>
<evidence type="ECO:0000313" key="1">
    <source>
        <dbReference type="EMBL" id="RPJ68848.1"/>
    </source>
</evidence>
<organism evidence="1 2">
    <name type="scientific">Alteromonas sediminis</name>
    <dbReference type="NCBI Taxonomy" id="2259342"/>
    <lineage>
        <taxon>Bacteria</taxon>
        <taxon>Pseudomonadati</taxon>
        <taxon>Pseudomonadota</taxon>
        <taxon>Gammaproteobacteria</taxon>
        <taxon>Alteromonadales</taxon>
        <taxon>Alteromonadaceae</taxon>
        <taxon>Alteromonas/Salinimonas group</taxon>
        <taxon>Alteromonas</taxon>
    </lineage>
</organism>
<dbReference type="InterPro" id="IPR010133">
    <property type="entry name" value="Bacteriocin_signal_seq"/>
</dbReference>
<accession>A0A3N5ZEJ9</accession>
<reference evidence="1 2" key="1">
    <citation type="submission" date="2018-11" db="EMBL/GenBank/DDBJ databases">
        <authorList>
            <person name="Ye M.-Q."/>
            <person name="Du Z.-J."/>
        </authorList>
    </citation>
    <scope>NUCLEOTIDE SEQUENCE [LARGE SCALE GENOMIC DNA]</scope>
    <source>
        <strain evidence="1 2">U0105</strain>
    </source>
</reference>
<dbReference type="Proteomes" id="UP000275281">
    <property type="component" value="Unassembled WGS sequence"/>
</dbReference>
<gene>
    <name evidence="1" type="ORF">DRW07_04355</name>
</gene>
<proteinExistence type="predicted"/>
<dbReference type="NCBIfam" id="TIGR01847">
    <property type="entry name" value="bacteriocin_sig"/>
    <property type="match status" value="1"/>
</dbReference>
<name>A0A3N5ZEJ9_9ALTE</name>
<evidence type="ECO:0000313" key="2">
    <source>
        <dbReference type="Proteomes" id="UP000275281"/>
    </source>
</evidence>